<reference evidence="2" key="2">
    <citation type="journal article" date="2015" name="Data Brief">
        <title>Shoot transcriptome of the giant reed, Arundo donax.</title>
        <authorList>
            <person name="Barrero R.A."/>
            <person name="Guerrero F.D."/>
            <person name="Moolhuijzen P."/>
            <person name="Goolsby J.A."/>
            <person name="Tidwell J."/>
            <person name="Bellgard S.E."/>
            <person name="Bellgard M.I."/>
        </authorList>
    </citation>
    <scope>NUCLEOTIDE SEQUENCE</scope>
    <source>
        <tissue evidence="2">Shoot tissue taken approximately 20 cm above the soil surface</tissue>
    </source>
</reference>
<protein>
    <recommendedName>
        <fullName evidence="1">protein-serine/threonine phosphatase</fullName>
        <ecNumber evidence="1">3.1.3.16</ecNumber>
    </recommendedName>
</protein>
<sequence>MGASNSRPVTSRFTDRGETDRIKYAVSSMQGRCGKMEDACAAVLDLDETKSASFFGVL</sequence>
<proteinExistence type="predicted"/>
<dbReference type="InterPro" id="IPR036457">
    <property type="entry name" value="PPM-type-like_dom_sf"/>
</dbReference>
<dbReference type="AlphaFoldDB" id="A0A0A9GG21"/>
<evidence type="ECO:0000313" key="2">
    <source>
        <dbReference type="EMBL" id="JAE21501.1"/>
    </source>
</evidence>
<evidence type="ECO:0000256" key="1">
    <source>
        <dbReference type="ARBA" id="ARBA00013081"/>
    </source>
</evidence>
<dbReference type="Gene3D" id="3.60.40.10">
    <property type="entry name" value="PPM-type phosphatase domain"/>
    <property type="match status" value="1"/>
</dbReference>
<reference evidence="2" key="1">
    <citation type="submission" date="2014-09" db="EMBL/GenBank/DDBJ databases">
        <authorList>
            <person name="Magalhaes I.L.F."/>
            <person name="Oliveira U."/>
            <person name="Santos F.R."/>
            <person name="Vidigal T.H.D.A."/>
            <person name="Brescovit A.D."/>
            <person name="Santos A.J."/>
        </authorList>
    </citation>
    <scope>NUCLEOTIDE SEQUENCE</scope>
    <source>
        <tissue evidence="2">Shoot tissue taken approximately 20 cm above the soil surface</tissue>
    </source>
</reference>
<dbReference type="GO" id="GO:0004722">
    <property type="term" value="F:protein serine/threonine phosphatase activity"/>
    <property type="evidence" value="ECO:0007669"/>
    <property type="project" value="UniProtKB-EC"/>
</dbReference>
<dbReference type="SUPFAM" id="SSF81606">
    <property type="entry name" value="PP2C-like"/>
    <property type="match status" value="1"/>
</dbReference>
<dbReference type="EC" id="3.1.3.16" evidence="1"/>
<name>A0A0A9GG21_ARUDO</name>
<accession>A0A0A9GG21</accession>
<dbReference type="EMBL" id="GBRH01176395">
    <property type="protein sequence ID" value="JAE21501.1"/>
    <property type="molecule type" value="Transcribed_RNA"/>
</dbReference>
<organism evidence="2">
    <name type="scientific">Arundo donax</name>
    <name type="common">Giant reed</name>
    <name type="synonym">Donax arundinaceus</name>
    <dbReference type="NCBI Taxonomy" id="35708"/>
    <lineage>
        <taxon>Eukaryota</taxon>
        <taxon>Viridiplantae</taxon>
        <taxon>Streptophyta</taxon>
        <taxon>Embryophyta</taxon>
        <taxon>Tracheophyta</taxon>
        <taxon>Spermatophyta</taxon>
        <taxon>Magnoliopsida</taxon>
        <taxon>Liliopsida</taxon>
        <taxon>Poales</taxon>
        <taxon>Poaceae</taxon>
        <taxon>PACMAD clade</taxon>
        <taxon>Arundinoideae</taxon>
        <taxon>Arundineae</taxon>
        <taxon>Arundo</taxon>
    </lineage>
</organism>